<dbReference type="STRING" id="2316362.A0A4V1Q4X8"/>
<evidence type="ECO:0000256" key="1">
    <source>
        <dbReference type="SAM" id="MobiDB-lite"/>
    </source>
</evidence>
<feature type="transmembrane region" description="Helical" evidence="2">
    <location>
        <begin position="240"/>
        <end position="260"/>
    </location>
</feature>
<feature type="transmembrane region" description="Helical" evidence="2">
    <location>
        <begin position="122"/>
        <end position="142"/>
    </location>
</feature>
<gene>
    <name evidence="3" type="ORF">EST38_g2202</name>
</gene>
<evidence type="ECO:0000313" key="3">
    <source>
        <dbReference type="EMBL" id="RXW23638.1"/>
    </source>
</evidence>
<comment type="caution">
    <text evidence="3">The sequence shown here is derived from an EMBL/GenBank/DDBJ whole genome shotgun (WGS) entry which is preliminary data.</text>
</comment>
<feature type="compositionally biased region" description="Basic and acidic residues" evidence="1">
    <location>
        <begin position="620"/>
        <end position="635"/>
    </location>
</feature>
<dbReference type="AlphaFoldDB" id="A0A4V1Q4X8"/>
<feature type="compositionally biased region" description="Basic residues" evidence="1">
    <location>
        <begin position="449"/>
        <end position="461"/>
    </location>
</feature>
<dbReference type="OrthoDB" id="66726at2759"/>
<dbReference type="EMBL" id="SDEE01000036">
    <property type="protein sequence ID" value="RXW23638.1"/>
    <property type="molecule type" value="Genomic_DNA"/>
</dbReference>
<keyword evidence="2" id="KW-0812">Transmembrane</keyword>
<accession>A0A4V1Q4X8</accession>
<feature type="transmembrane region" description="Helical" evidence="2">
    <location>
        <begin position="204"/>
        <end position="220"/>
    </location>
</feature>
<name>A0A4V1Q4X8_9AGAR</name>
<protein>
    <submittedName>
        <fullName evidence="3">Uncharacterized protein</fullName>
    </submittedName>
</protein>
<evidence type="ECO:0000256" key="2">
    <source>
        <dbReference type="SAM" id="Phobius"/>
    </source>
</evidence>
<feature type="region of interest" description="Disordered" evidence="1">
    <location>
        <begin position="447"/>
        <end position="476"/>
    </location>
</feature>
<dbReference type="GO" id="GO:0061630">
    <property type="term" value="F:ubiquitin protein ligase activity"/>
    <property type="evidence" value="ECO:0007669"/>
    <property type="project" value="TreeGrafter"/>
</dbReference>
<dbReference type="PANTHER" id="PTHR22696">
    <property type="entry name" value="E3 UBIQUITIN-PROTEIN LIGASE RNF26"/>
    <property type="match status" value="1"/>
</dbReference>
<evidence type="ECO:0000313" key="4">
    <source>
        <dbReference type="Proteomes" id="UP000290288"/>
    </source>
</evidence>
<feature type="transmembrane region" description="Helical" evidence="2">
    <location>
        <begin position="334"/>
        <end position="353"/>
    </location>
</feature>
<feature type="compositionally biased region" description="Basic residues" evidence="1">
    <location>
        <begin position="610"/>
        <end position="619"/>
    </location>
</feature>
<organism evidence="3 4">
    <name type="scientific">Candolleomyces aberdarensis</name>
    <dbReference type="NCBI Taxonomy" id="2316362"/>
    <lineage>
        <taxon>Eukaryota</taxon>
        <taxon>Fungi</taxon>
        <taxon>Dikarya</taxon>
        <taxon>Basidiomycota</taxon>
        <taxon>Agaricomycotina</taxon>
        <taxon>Agaricomycetes</taxon>
        <taxon>Agaricomycetidae</taxon>
        <taxon>Agaricales</taxon>
        <taxon>Agaricineae</taxon>
        <taxon>Psathyrellaceae</taxon>
        <taxon>Candolleomyces</taxon>
    </lineage>
</organism>
<feature type="compositionally biased region" description="Polar residues" evidence="1">
    <location>
        <begin position="747"/>
        <end position="760"/>
    </location>
</feature>
<feature type="region of interest" description="Disordered" evidence="1">
    <location>
        <begin position="610"/>
        <end position="635"/>
    </location>
</feature>
<keyword evidence="4" id="KW-1185">Reference proteome</keyword>
<keyword evidence="2" id="KW-0472">Membrane</keyword>
<feature type="transmembrane region" description="Helical" evidence="2">
    <location>
        <begin position="162"/>
        <end position="183"/>
    </location>
</feature>
<feature type="compositionally biased region" description="Acidic residues" evidence="1">
    <location>
        <begin position="382"/>
        <end position="391"/>
    </location>
</feature>
<feature type="compositionally biased region" description="Acidic residues" evidence="1">
    <location>
        <begin position="679"/>
        <end position="695"/>
    </location>
</feature>
<proteinExistence type="predicted"/>
<dbReference type="PANTHER" id="PTHR22696:SF1">
    <property type="entry name" value="E3 UBIQUITIN-PROTEIN LIGASE RNF26"/>
    <property type="match status" value="1"/>
</dbReference>
<dbReference type="Proteomes" id="UP000290288">
    <property type="component" value="Unassembled WGS sequence"/>
</dbReference>
<sequence>MLEAVVGEVDVVSAAAATTQAAISSAAPPPPSFPVYLGPWAFFTSGYMLGLFVVAVLLHRIQNIIIPSRVPTRWRGARRRGANAGIWSRIATVGGGIWDTLLPLDLTKTTTRLAIHLPSLYLLYRVLLIWSVLILQTSGFYPEDAGFDWANRLGNWVETKDMSEVCWSTFVAVCVGFCIEGFVKALDGVEAGFPIGGNMNPNTSPFNIVGYAFLLHLYSSPFAHAYRKAGDLPSRPDKHAIITVAIPLLQLTLFHSLSVWKRFSTHRLLPTTLSSILSLTHFHGALFSYFYGSGSDTTTSFRQRGNGKGADQAQARLLTTYPILNYIPNLFETLLILTILLTLGLNVIVQLAVRGRVDRIFSGLGIRPSSSSSLISPPWLEQGDDFDDSQDQQEQQQDGAGGFWSFLQTLPYDEDFGVLLLRIGTASLEATGLRGWSNEVAPIPAPVPRSRRARNHRRGHGALRSAGDAGANGRQLPEYGSVRVGRVGAGGVQSGFRIPSAASSGGPFSLTGSQDYGDSNALRRRRTTPVPQRGLRNEVRTVDVGVEGDSAAAELDSNGNRRTTGESGWWRWLMELSRYSEAVWAASKGLVKLAVSWIIWAVKGRRKRSPLQRNSQRRGQRVERGSTPFERDLVHEEGEEAVRDWEQECYERFLRGESVTDDEGEDEEWQEEGYRDDASDTEDSRDDQENEEQEGEGDREQEAFGLFSDILRNGIAGSAAHDSSAGGDVVLAHLVDTSPMTRRRWRTVSSPDHNTSTSLRRTPGLFDEEFDDPFTDRSRTPGNRLDAAAQELAARNVCVICTSEARDIICWPCRRLVEGYSKIYIP</sequence>
<keyword evidence="2" id="KW-1133">Transmembrane helix</keyword>
<feature type="region of interest" description="Disordered" evidence="1">
    <location>
        <begin position="369"/>
        <end position="398"/>
    </location>
</feature>
<feature type="region of interest" description="Disordered" evidence="1">
    <location>
        <begin position="747"/>
        <end position="781"/>
    </location>
</feature>
<dbReference type="GO" id="GO:0016567">
    <property type="term" value="P:protein ubiquitination"/>
    <property type="evidence" value="ECO:0007669"/>
    <property type="project" value="TreeGrafter"/>
</dbReference>
<feature type="region of interest" description="Disordered" evidence="1">
    <location>
        <begin position="503"/>
        <end position="534"/>
    </location>
</feature>
<dbReference type="GO" id="GO:0006511">
    <property type="term" value="P:ubiquitin-dependent protein catabolic process"/>
    <property type="evidence" value="ECO:0007669"/>
    <property type="project" value="TreeGrafter"/>
</dbReference>
<feature type="region of interest" description="Disordered" evidence="1">
    <location>
        <begin position="656"/>
        <end position="701"/>
    </location>
</feature>
<feature type="transmembrane region" description="Helical" evidence="2">
    <location>
        <begin position="40"/>
        <end position="59"/>
    </location>
</feature>
<feature type="compositionally biased region" description="Acidic residues" evidence="1">
    <location>
        <begin position="659"/>
        <end position="671"/>
    </location>
</feature>
<reference evidence="3 4" key="1">
    <citation type="submission" date="2019-01" db="EMBL/GenBank/DDBJ databases">
        <title>Draft genome sequence of Psathyrella aberdarensis IHI B618.</title>
        <authorList>
            <person name="Buettner E."/>
            <person name="Kellner H."/>
        </authorList>
    </citation>
    <scope>NUCLEOTIDE SEQUENCE [LARGE SCALE GENOMIC DNA]</scope>
    <source>
        <strain evidence="3 4">IHI B618</strain>
    </source>
</reference>